<dbReference type="SUPFAM" id="SSF48371">
    <property type="entry name" value="ARM repeat"/>
    <property type="match status" value="1"/>
</dbReference>
<dbReference type="Pfam" id="PF08161">
    <property type="entry name" value="RRP12_HEAT"/>
    <property type="match status" value="1"/>
</dbReference>
<evidence type="ECO:0000256" key="2">
    <source>
        <dbReference type="ARBA" id="ARBA00007690"/>
    </source>
</evidence>
<feature type="compositionally biased region" description="Acidic residues" evidence="4">
    <location>
        <begin position="1026"/>
        <end position="1036"/>
    </location>
</feature>
<comment type="similarity">
    <text evidence="2">Belongs to the RRP12 family.</text>
</comment>
<dbReference type="InterPro" id="IPR011989">
    <property type="entry name" value="ARM-like"/>
</dbReference>
<organism evidence="7 8">
    <name type="scientific">Talaromyces rugulosus</name>
    <name type="common">Penicillium rugulosum</name>
    <dbReference type="NCBI Taxonomy" id="121627"/>
    <lineage>
        <taxon>Eukaryota</taxon>
        <taxon>Fungi</taxon>
        <taxon>Dikarya</taxon>
        <taxon>Ascomycota</taxon>
        <taxon>Pezizomycotina</taxon>
        <taxon>Eurotiomycetes</taxon>
        <taxon>Eurotiomycetidae</taxon>
        <taxon>Eurotiales</taxon>
        <taxon>Trichocomaceae</taxon>
        <taxon>Talaromyces</taxon>
        <taxon>Talaromyces sect. Islandici</taxon>
    </lineage>
</organism>
<protein>
    <submittedName>
        <fullName evidence="7">Uncharacterized protein</fullName>
    </submittedName>
</protein>
<dbReference type="Gene3D" id="1.25.10.10">
    <property type="entry name" value="Leucine-rich Repeat Variant"/>
    <property type="match status" value="2"/>
</dbReference>
<feature type="compositionally biased region" description="Low complexity" evidence="4">
    <location>
        <begin position="1172"/>
        <end position="1182"/>
    </location>
</feature>
<dbReference type="KEGG" id="trg:TRUGW13939_07003"/>
<comment type="subcellular location">
    <subcellularLocation>
        <location evidence="1">Nucleus</location>
    </subcellularLocation>
</comment>
<keyword evidence="3" id="KW-0539">Nucleus</keyword>
<keyword evidence="8" id="KW-1185">Reference proteome</keyword>
<dbReference type="GO" id="GO:0005634">
    <property type="term" value="C:nucleus"/>
    <property type="evidence" value="ECO:0007669"/>
    <property type="project" value="UniProtKB-SubCell"/>
</dbReference>
<dbReference type="PANTHER" id="PTHR48287">
    <property type="entry name" value="ARM REPEAT SUPERFAMILY PROTEIN"/>
    <property type="match status" value="1"/>
</dbReference>
<feature type="compositionally biased region" description="Acidic residues" evidence="4">
    <location>
        <begin position="1220"/>
        <end position="1229"/>
    </location>
</feature>
<reference evidence="8" key="1">
    <citation type="submission" date="2020-06" db="EMBL/GenBank/DDBJ databases">
        <title>A chromosome-scale genome assembly of Talaromyces rugulosus W13939.</title>
        <authorList>
            <person name="Wang B."/>
            <person name="Guo L."/>
            <person name="Ye K."/>
            <person name="Wang L."/>
        </authorList>
    </citation>
    <scope>NUCLEOTIDE SEQUENCE [LARGE SCALE GENOMIC DNA]</scope>
    <source>
        <strain evidence="8">W13939</strain>
    </source>
</reference>
<proteinExistence type="inferred from homology"/>
<feature type="region of interest" description="Disordered" evidence="4">
    <location>
        <begin position="1014"/>
        <end position="1052"/>
    </location>
</feature>
<feature type="compositionally biased region" description="Basic residues" evidence="4">
    <location>
        <begin position="1088"/>
        <end position="1098"/>
    </location>
</feature>
<evidence type="ECO:0000259" key="5">
    <source>
        <dbReference type="Pfam" id="PF08161"/>
    </source>
</evidence>
<feature type="domain" description="RRP12 N-terminal HEAT" evidence="6">
    <location>
        <begin position="4"/>
        <end position="254"/>
    </location>
</feature>
<name>A0A7H8R2K8_TALRU</name>
<evidence type="ECO:0000313" key="8">
    <source>
        <dbReference type="Proteomes" id="UP000509510"/>
    </source>
</evidence>
<feature type="region of interest" description="Disordered" evidence="4">
    <location>
        <begin position="1076"/>
        <end position="1101"/>
    </location>
</feature>
<dbReference type="PANTHER" id="PTHR48287:SF1">
    <property type="entry name" value="ARM REPEAT SUPERFAMILY PROTEIN"/>
    <property type="match status" value="1"/>
</dbReference>
<feature type="region of interest" description="Disordered" evidence="4">
    <location>
        <begin position="1160"/>
        <end position="1287"/>
    </location>
</feature>
<evidence type="ECO:0000256" key="3">
    <source>
        <dbReference type="ARBA" id="ARBA00023242"/>
    </source>
</evidence>
<sequence>MATLAEKFEKIKSPKLQNQHHTAVVLNAVEDTLRDQKADFSATAYFAALLALLSQALTTTHGIVNKDLATSVVYLLDITAEYVPAPLLRSKFAQILSNLVPALTLADVEAPLLRPSIGVLETLLVAQDANSWTLPHTQIGPRRATAGLLTLAVDHRPKVRKRAQDALVKVLKNPPPSPSLDHPAADMCAETALQTLHDSVAVAGKIKKTKHQQHKQQDSHQEPAIIHSLHLVKTVATASGGWPSKKIEPLCELLLNVSRSSNEFITMGAFEVFEVIFEGMADEISSSKLPRLLEAIQELRPAQNDAQLLPPWIAVLSRGYDVSSQIEPEETFEKLPGLFEMIATFLASPSHNIRVSASECLVSFLANCIPNNVILEPSVYDEKTLEKLAKFASDLLSVKYQAAWMEVFNVCSAMFEAFKWRSSPYLDNIVKTVGELRGNDSFSGKKEADEVLGRAAYAIGPAEILRLLPLNITEQKAGQPGRVWLLPIFRDNVSNTSLAHFRSEMVPLSEALYQRVLEFGQAEKTVEVKIFETIINQIWSILPGYCELPLDLESAFDQSFAELLSNVLYKQTELRVDVCRALQNLVESNQAIVEVDTGAKGEENLVLQRRISKAAAAKNLAHLGGFTSNLLSVLFNVYSQTLPHYRGYILQCINAYLSITPEKELEELFTRITTMLESELPSEEEAAKQGSLPKGTDNKMPPTSHTLIDLVIAMSIYLPRSSFSNLFRLAALVLNRHASDPQLIKKAYKLIPRLTSTETGQDSLAERSSELQALMLSTADNTPSPARRDRLLAIHELVTYLPTNDLHFVPSILPEVILGCKESNDKARTAAFDLLIHLAKRISDDERNPAGTMIRNSLVPHLPDNSADAPASLEEFFTMVSAGLAGSSPHMVAACVTALSRLFFEYRTELSTQTLSDLVQTVELFLTSNNREIVRSVLGFAKVAVVCLPEDMLRPRLNTMVPNLMVWSKEHKGRMRTKVKGILDRLVRRFGAPLIESLVGEGDRKLVVNIRKERERQKRKKKEGAADAEGDEDDNDNNNANNTGSSKQFSNEFDKTVYMSSDDEDGSDLDDASEIDVDEAGQTSVKKQGNKKGGKKGGRQNEQYIRELSPESNPLDLLAPDALASISTTKPSVRFLDAGVGKRNKKRGAKVNADGKLIIGGGGDDDDELDVNKNNNNNQSDQGAGGVNAYLAAVSGPDAVRRGQKGRLKFNKKDSGADGMDIDDDDDNETAGFEKKGAQNAGRRGLGMPKTHGPSGGGGRGRGGKGRVEKRRSGSGFVAKTRGRGRR</sequence>
<dbReference type="GeneID" id="55994496"/>
<dbReference type="Pfam" id="PF25772">
    <property type="entry name" value="HEAT_RRP12_N"/>
    <property type="match status" value="1"/>
</dbReference>
<evidence type="ECO:0000256" key="1">
    <source>
        <dbReference type="ARBA" id="ARBA00004123"/>
    </source>
</evidence>
<dbReference type="OrthoDB" id="2192888at2759"/>
<evidence type="ECO:0000256" key="4">
    <source>
        <dbReference type="SAM" id="MobiDB-lite"/>
    </source>
</evidence>
<feature type="domain" description="RRP12 HEAT" evidence="5">
    <location>
        <begin position="348"/>
        <end position="641"/>
    </location>
</feature>
<feature type="region of interest" description="Disordered" evidence="4">
    <location>
        <begin position="679"/>
        <end position="700"/>
    </location>
</feature>
<gene>
    <name evidence="7" type="ORF">TRUGW13939_07003</name>
</gene>
<evidence type="ECO:0000313" key="7">
    <source>
        <dbReference type="EMBL" id="QKX59861.1"/>
    </source>
</evidence>
<dbReference type="InterPro" id="IPR052087">
    <property type="entry name" value="RRP12"/>
</dbReference>
<dbReference type="RefSeq" id="XP_035346038.1">
    <property type="nucleotide sequence ID" value="XM_035490145.1"/>
</dbReference>
<dbReference type="InterPro" id="IPR012978">
    <property type="entry name" value="HEAT_RRP12"/>
</dbReference>
<evidence type="ECO:0000259" key="6">
    <source>
        <dbReference type="Pfam" id="PF25772"/>
    </source>
</evidence>
<dbReference type="InterPro" id="IPR016024">
    <property type="entry name" value="ARM-type_fold"/>
</dbReference>
<dbReference type="Proteomes" id="UP000509510">
    <property type="component" value="Chromosome IV"/>
</dbReference>
<dbReference type="EMBL" id="CP055901">
    <property type="protein sequence ID" value="QKX59861.1"/>
    <property type="molecule type" value="Genomic_DNA"/>
</dbReference>
<dbReference type="InterPro" id="IPR057860">
    <property type="entry name" value="HEAT_RRP12_N"/>
</dbReference>
<accession>A0A7H8R2K8</accession>